<name>A0ABZ2TYB3_9ACTN</name>
<dbReference type="GO" id="GO:0048472">
    <property type="term" value="F:threonine-phosphate decarboxylase activity"/>
    <property type="evidence" value="ECO:0007669"/>
    <property type="project" value="UniProtKB-EC"/>
</dbReference>
<keyword evidence="6" id="KW-0456">Lyase</keyword>
<dbReference type="RefSeq" id="WP_066162634.1">
    <property type="nucleotide sequence ID" value="NZ_CP136137.1"/>
</dbReference>
<evidence type="ECO:0000313" key="6">
    <source>
        <dbReference type="EMBL" id="WYY06433.1"/>
    </source>
</evidence>
<keyword evidence="7" id="KW-1185">Reference proteome</keyword>
<dbReference type="Gene3D" id="3.90.1150.10">
    <property type="entry name" value="Aspartate Aminotransferase, domain 1"/>
    <property type="match status" value="1"/>
</dbReference>
<dbReference type="Proteomes" id="UP001479933">
    <property type="component" value="Chromosome"/>
</dbReference>
<dbReference type="InterPro" id="IPR004839">
    <property type="entry name" value="Aminotransferase_I/II_large"/>
</dbReference>
<keyword evidence="2" id="KW-0663">Pyridoxal phosphate</keyword>
<evidence type="ECO:0000313" key="7">
    <source>
        <dbReference type="Proteomes" id="UP001479933"/>
    </source>
</evidence>
<dbReference type="InterPro" id="IPR015421">
    <property type="entry name" value="PyrdxlP-dep_Trfase_major"/>
</dbReference>
<dbReference type="NCBIfam" id="NF005915">
    <property type="entry name" value="PRK07908.1"/>
    <property type="match status" value="1"/>
</dbReference>
<dbReference type="Pfam" id="PF00155">
    <property type="entry name" value="Aminotran_1_2"/>
    <property type="match status" value="1"/>
</dbReference>
<organism evidence="6 7">
    <name type="scientific">Gordonia hydrophobica</name>
    <dbReference type="NCBI Taxonomy" id="40516"/>
    <lineage>
        <taxon>Bacteria</taxon>
        <taxon>Bacillati</taxon>
        <taxon>Actinomycetota</taxon>
        <taxon>Actinomycetes</taxon>
        <taxon>Mycobacteriales</taxon>
        <taxon>Gordoniaceae</taxon>
        <taxon>Gordonia</taxon>
    </lineage>
</organism>
<evidence type="ECO:0000259" key="5">
    <source>
        <dbReference type="Pfam" id="PF00155"/>
    </source>
</evidence>
<dbReference type="EMBL" id="CP136137">
    <property type="protein sequence ID" value="WYY06433.1"/>
    <property type="molecule type" value="Genomic_DNA"/>
</dbReference>
<dbReference type="Gene3D" id="3.40.640.10">
    <property type="entry name" value="Type I PLP-dependent aspartate aminotransferase-like (Major domain)"/>
    <property type="match status" value="1"/>
</dbReference>
<gene>
    <name evidence="6" type="primary">cobC</name>
    <name evidence="6" type="ORF">RVF87_15340</name>
</gene>
<evidence type="ECO:0000256" key="4">
    <source>
        <dbReference type="SAM" id="MobiDB-lite"/>
    </source>
</evidence>
<dbReference type="CDD" id="cd00609">
    <property type="entry name" value="AAT_like"/>
    <property type="match status" value="1"/>
</dbReference>
<dbReference type="EC" id="2.6.1.-" evidence="3"/>
<evidence type="ECO:0000256" key="3">
    <source>
        <dbReference type="RuleBase" id="RU000481"/>
    </source>
</evidence>
<proteinExistence type="inferred from homology"/>
<comment type="cofactor">
    <cofactor evidence="1 3">
        <name>pyridoxal 5'-phosphate</name>
        <dbReference type="ChEBI" id="CHEBI:597326"/>
    </cofactor>
</comment>
<dbReference type="PANTHER" id="PTHR42885:SF1">
    <property type="entry name" value="THREONINE-PHOSPHATE DECARBOXYLASE"/>
    <property type="match status" value="1"/>
</dbReference>
<protein>
    <recommendedName>
        <fullName evidence="3">Aminotransferase</fullName>
        <ecNumber evidence="3">2.6.1.-</ecNumber>
    </recommendedName>
</protein>
<evidence type="ECO:0000256" key="2">
    <source>
        <dbReference type="ARBA" id="ARBA00022898"/>
    </source>
</evidence>
<keyword evidence="3" id="KW-0808">Transferase</keyword>
<feature type="region of interest" description="Disordered" evidence="4">
    <location>
        <begin position="1"/>
        <end position="21"/>
    </location>
</feature>
<dbReference type="PROSITE" id="PS00105">
    <property type="entry name" value="AA_TRANSFER_CLASS_1"/>
    <property type="match status" value="1"/>
</dbReference>
<evidence type="ECO:0000256" key="1">
    <source>
        <dbReference type="ARBA" id="ARBA00001933"/>
    </source>
</evidence>
<dbReference type="InterPro" id="IPR015422">
    <property type="entry name" value="PyrdxlP-dep_Trfase_small"/>
</dbReference>
<keyword evidence="3" id="KW-0032">Aminotransferase</keyword>
<feature type="domain" description="Aminotransferase class I/classII large" evidence="5">
    <location>
        <begin position="39"/>
        <end position="350"/>
    </location>
</feature>
<comment type="similarity">
    <text evidence="3">Belongs to the class-I pyridoxal-phosphate-dependent aminotransferase family.</text>
</comment>
<dbReference type="SUPFAM" id="SSF53383">
    <property type="entry name" value="PLP-dependent transferases"/>
    <property type="match status" value="1"/>
</dbReference>
<accession>A0ABZ2TYB3</accession>
<dbReference type="PANTHER" id="PTHR42885">
    <property type="entry name" value="HISTIDINOL-PHOSPHATE AMINOTRANSFERASE-RELATED"/>
    <property type="match status" value="1"/>
</dbReference>
<reference evidence="6 7" key="1">
    <citation type="journal article" date="2023" name="Virus Evol.">
        <title>Computational host range prediction-The good, the bad, and the ugly.</title>
        <authorList>
            <person name="Howell A.A."/>
            <person name="Versoza C.J."/>
            <person name="Pfeifer S.P."/>
        </authorList>
    </citation>
    <scope>NUCLEOTIDE SEQUENCE [LARGE SCALE GENOMIC DNA]</scope>
    <source>
        <strain evidence="6 7">1610/1b</strain>
    </source>
</reference>
<feature type="compositionally biased region" description="Polar residues" evidence="4">
    <location>
        <begin position="1"/>
        <end position="13"/>
    </location>
</feature>
<dbReference type="InterPro" id="IPR004838">
    <property type="entry name" value="NHTrfase_class1_PyrdxlP-BS"/>
</dbReference>
<dbReference type="InterPro" id="IPR015424">
    <property type="entry name" value="PyrdxlP-dep_Trfase"/>
</dbReference>
<sequence>MKSGTVQLPSSSGDFFDPDRHGDEDAELGLRDFAVNVRPGPPDFVIRALHARIGDLAAYPSTADAAAATSAVARRHDRDLDEVLLLDGAAEGFELLAKLGARHVALIQPSFTEPERVLRATGARISQVVLTYPWRLDDAEIPDDADLVVVGNPTNPTSVLHTRAQIERLRRPGRLIVIDEAFADMTLDPPREVDEPQSMAGVRAADVIVVRSVTKTFALAGLRVGYLLADPGVIDRLARGRRHWPLGTLALAALTVCLSDEGQAYAEQQAREVAADRDHLLRRLADIGVAPAVEPDASFVLVHVPDGLGAKARLRDAGFGVRSCANFVGLGADHLRIAVRSADLTDALVEAMQDVMTGARQLDKESEVR</sequence>